<keyword evidence="4" id="KW-0479">Metal-binding</keyword>
<dbReference type="UniPathway" id="UPA00335"/>
<dbReference type="InterPro" id="IPR055128">
    <property type="entry name" value="HypF_C_2"/>
</dbReference>
<dbReference type="Pfam" id="PF00708">
    <property type="entry name" value="Acylphosphatase"/>
    <property type="match status" value="1"/>
</dbReference>
<dbReference type="GO" id="GO:0003725">
    <property type="term" value="F:double-stranded RNA binding"/>
    <property type="evidence" value="ECO:0007669"/>
    <property type="project" value="InterPro"/>
</dbReference>
<keyword evidence="6" id="KW-0862">Zinc</keyword>
<dbReference type="EMBL" id="BFAX01000003">
    <property type="protein sequence ID" value="GBF36438.1"/>
    <property type="molecule type" value="Genomic_DNA"/>
</dbReference>
<dbReference type="NCBIfam" id="TIGR00143">
    <property type="entry name" value="hypF"/>
    <property type="match status" value="1"/>
</dbReference>
<dbReference type="GO" id="GO:0008270">
    <property type="term" value="F:zinc ion binding"/>
    <property type="evidence" value="ECO:0007669"/>
    <property type="project" value="UniProtKB-KW"/>
</dbReference>
<dbReference type="GO" id="GO:0051604">
    <property type="term" value="P:protein maturation"/>
    <property type="evidence" value="ECO:0007669"/>
    <property type="project" value="TreeGrafter"/>
</dbReference>
<comment type="similarity">
    <text evidence="2 8">Belongs to the carbamoyltransferase HypF family.</text>
</comment>
<dbReference type="PROSITE" id="PS51163">
    <property type="entry name" value="YRDC"/>
    <property type="match status" value="1"/>
</dbReference>
<dbReference type="InterPro" id="IPR051060">
    <property type="entry name" value="Carbamoyltrans_HypF-like"/>
</dbReference>
<keyword evidence="3" id="KW-0436">Ligase</keyword>
<evidence type="ECO:0000256" key="7">
    <source>
        <dbReference type="ARBA" id="ARBA00048220"/>
    </source>
</evidence>
<dbReference type="Pfam" id="PF01300">
    <property type="entry name" value="Sua5_yciO_yrdC"/>
    <property type="match status" value="1"/>
</dbReference>
<evidence type="ECO:0000256" key="6">
    <source>
        <dbReference type="ARBA" id="ARBA00022833"/>
    </source>
</evidence>
<dbReference type="AlphaFoldDB" id="A0A401HQA7"/>
<evidence type="ECO:0000256" key="2">
    <source>
        <dbReference type="ARBA" id="ARBA00008097"/>
    </source>
</evidence>
<dbReference type="InterPro" id="IPR036046">
    <property type="entry name" value="Acylphosphatase-like_dom_sf"/>
</dbReference>
<reference evidence="12 13" key="1">
    <citation type="journal article" date="2019" name="Int. J. Syst. Evol. Microbiol.">
        <title>Methanofervidicoccus abyssi gen. nov., sp. nov., a hydrogenotrophic methanogen, isolated from a hydrothermal vent chimney in the Mid-Cayman Spreading Center, the Caribbean Sea.</title>
        <authorList>
            <person name="Sakai S."/>
            <person name="Takaki Y."/>
            <person name="Miyazaki M."/>
            <person name="Ogawara M."/>
            <person name="Yanagawa K."/>
            <person name="Miyazaki J."/>
            <person name="Takai K."/>
        </authorList>
    </citation>
    <scope>NUCLEOTIDE SEQUENCE [LARGE SCALE GENOMIC DNA]</scope>
    <source>
        <strain evidence="12 13">HHB</strain>
    </source>
</reference>
<sequence>MKIKKIIIKGIVQGVGFRPFIYRIGKENNLRGYVKNMGNYVEIVVAGEDKDIKNFLKDIKNKKPPLAHIEKIVVLDYNAPLHYRDFVIEGSDSKTDEDGGTVPPDVSICEECLKEMWDRNNRRYMYPFTACTNCGPRFTIVRKLPYDRENTSMAQFPLCEECLREYRDPLDRRFHAQATCCPKCGPKVYLVDSESDVLDEGNSAILKSVKLLNEGYILAVKGIGGTHLACRCDIDDVILKLRERLNRPTQPFAVMTKEENVKLFTEIDEEELSLLKSPRRPIVVLKKGRDYSRYFSEYISNLDTVGVMLPYSGLHYLLLEGSEALAYVMTSANLPGYPMVINNRDIFYKLRGIADYFLIHNREIVNRCDDSVVKKVNNRVVFLRRSRGYVPEPVVVVNHRDIRENKENIIAVGPEMNSTACLVKGNRFYLSQHIGNTSKYETFIYLSKGIENLLRITNTKDIHGVVCDLHPTYNSTKLAEELAERFNAELYRIQHHKAHAYSLLGDEDNFQESIIIAVDGLGYGEDGKVWGGEILRYRNNSMKRIGHLEEQYMPGGDLCTEYPLRMLMSILYKKLEEGELLEFIRSYNIFDDRILELILFQLDRKINVMETTSCGRVLDAVSALLSICHRKTYDGEPAVRLEGFVRSKGYGDDEYKRCLEMAREDIKIKNKKLITSDLVYRAYNMLLEGYEREFIGLYIHLAIGEGLSSMAVKFGEREGVEYIGITGGVSYNSIICKVVKDRVEEEGFKFLYHSKVPNGDGGVSFGQGIGYILNKDLK</sequence>
<evidence type="ECO:0000313" key="13">
    <source>
        <dbReference type="Proteomes" id="UP000290527"/>
    </source>
</evidence>
<feature type="active site" evidence="9">
    <location>
        <position position="18"/>
    </location>
</feature>
<dbReference type="EC" id="6.2.-.-" evidence="8"/>
<comment type="pathway">
    <text evidence="1">Protein modification; [NiFe] hydrogenase maturation.</text>
</comment>
<dbReference type="InterPro" id="IPR001792">
    <property type="entry name" value="Acylphosphatase-like_dom"/>
</dbReference>
<dbReference type="Gene3D" id="3.90.870.50">
    <property type="match status" value="1"/>
</dbReference>
<evidence type="ECO:0000256" key="9">
    <source>
        <dbReference type="PROSITE-ProRule" id="PRU00520"/>
    </source>
</evidence>
<dbReference type="InterPro" id="IPR011125">
    <property type="entry name" value="Znf_HypF"/>
</dbReference>
<dbReference type="GO" id="GO:0016874">
    <property type="term" value="F:ligase activity"/>
    <property type="evidence" value="ECO:0007669"/>
    <property type="project" value="UniProtKB-UniRule"/>
</dbReference>
<dbReference type="OrthoDB" id="371970at2157"/>
<dbReference type="Pfam" id="PF22521">
    <property type="entry name" value="HypF_C_2"/>
    <property type="match status" value="1"/>
</dbReference>
<dbReference type="PANTHER" id="PTHR42959">
    <property type="entry name" value="CARBAMOYLTRANSFERASE"/>
    <property type="match status" value="1"/>
</dbReference>
<dbReference type="PANTHER" id="PTHR42959:SF1">
    <property type="entry name" value="CARBAMOYLTRANSFERASE HYPF"/>
    <property type="match status" value="1"/>
</dbReference>
<dbReference type="GO" id="GO:0003998">
    <property type="term" value="F:acylphosphatase activity"/>
    <property type="evidence" value="ECO:0007669"/>
    <property type="project" value="UniProtKB-EC"/>
</dbReference>
<dbReference type="Proteomes" id="UP000290527">
    <property type="component" value="Unassembled WGS sequence"/>
</dbReference>
<feature type="domain" description="YrdC-like" evidence="11">
    <location>
        <begin position="202"/>
        <end position="388"/>
    </location>
</feature>
<dbReference type="InterPro" id="IPR017968">
    <property type="entry name" value="Acylphosphatase_CS"/>
</dbReference>
<keyword evidence="9" id="KW-0378">Hydrolase</keyword>
<accession>A0A401HQA7</accession>
<dbReference type="Gene3D" id="3.30.420.360">
    <property type="match status" value="1"/>
</dbReference>
<evidence type="ECO:0000256" key="8">
    <source>
        <dbReference type="PIRNR" id="PIRNR006256"/>
    </source>
</evidence>
<dbReference type="GO" id="GO:0016743">
    <property type="term" value="F:carboxyl- or carbamoyltransferase activity"/>
    <property type="evidence" value="ECO:0007669"/>
    <property type="project" value="UniProtKB-UniRule"/>
</dbReference>
<dbReference type="InterPro" id="IPR006070">
    <property type="entry name" value="Sua5-like_dom"/>
</dbReference>
<evidence type="ECO:0000256" key="4">
    <source>
        <dbReference type="ARBA" id="ARBA00022723"/>
    </source>
</evidence>
<evidence type="ECO:0000259" key="11">
    <source>
        <dbReference type="PROSITE" id="PS51163"/>
    </source>
</evidence>
<name>A0A401HQA7_9EURY</name>
<dbReference type="SUPFAM" id="SSF55821">
    <property type="entry name" value="YrdC/RibB"/>
    <property type="match status" value="1"/>
</dbReference>
<dbReference type="InterPro" id="IPR017945">
    <property type="entry name" value="DHBP_synth_RibB-like_a/b_dom"/>
</dbReference>
<dbReference type="PROSITE" id="PS51160">
    <property type="entry name" value="ACYLPHOSPHATASE_3"/>
    <property type="match status" value="1"/>
</dbReference>
<dbReference type="Gene3D" id="3.30.420.40">
    <property type="match status" value="1"/>
</dbReference>
<comment type="catalytic activity">
    <reaction evidence="7">
        <text>C-terminal L-cysteinyl-[HypE protein] + carbamoyl phosphate + ATP + H2O = C-terminal S-carboxamide-L-cysteinyl-[HypE protein] + AMP + phosphate + diphosphate + H(+)</text>
        <dbReference type="Rhea" id="RHEA:55636"/>
        <dbReference type="Rhea" id="RHEA-COMP:14247"/>
        <dbReference type="Rhea" id="RHEA-COMP:14392"/>
        <dbReference type="ChEBI" id="CHEBI:15377"/>
        <dbReference type="ChEBI" id="CHEBI:15378"/>
        <dbReference type="ChEBI" id="CHEBI:30616"/>
        <dbReference type="ChEBI" id="CHEBI:33019"/>
        <dbReference type="ChEBI" id="CHEBI:43474"/>
        <dbReference type="ChEBI" id="CHEBI:58228"/>
        <dbReference type="ChEBI" id="CHEBI:76913"/>
        <dbReference type="ChEBI" id="CHEBI:139126"/>
        <dbReference type="ChEBI" id="CHEBI:456215"/>
    </reaction>
</comment>
<organism evidence="12 13">
    <name type="scientific">Methanofervidicoccus abyssi</name>
    <dbReference type="NCBI Taxonomy" id="2082189"/>
    <lineage>
        <taxon>Archaea</taxon>
        <taxon>Methanobacteriati</taxon>
        <taxon>Methanobacteriota</taxon>
        <taxon>Methanomada group</taxon>
        <taxon>Methanococci</taxon>
        <taxon>Methanococcales</taxon>
        <taxon>Methanofervidicoccus</taxon>
    </lineage>
</organism>
<dbReference type="InterPro" id="IPR041440">
    <property type="entry name" value="HypF_C"/>
</dbReference>
<feature type="domain" description="Acylphosphatase-like" evidence="10">
    <location>
        <begin position="3"/>
        <end position="90"/>
    </location>
</feature>
<dbReference type="PIRSF" id="PIRSF006256">
    <property type="entry name" value="CMPcnvr_hdrg_mat"/>
    <property type="match status" value="1"/>
</dbReference>
<comment type="caution">
    <text evidence="12">The sequence shown here is derived from an EMBL/GenBank/DDBJ whole genome shotgun (WGS) entry which is preliminary data.</text>
</comment>
<dbReference type="Pfam" id="PF17788">
    <property type="entry name" value="HypF_C"/>
    <property type="match status" value="1"/>
</dbReference>
<proteinExistence type="inferred from homology"/>
<dbReference type="SUPFAM" id="SSF54975">
    <property type="entry name" value="Acylphosphatase/BLUF domain-like"/>
    <property type="match status" value="1"/>
</dbReference>
<evidence type="ECO:0000259" key="10">
    <source>
        <dbReference type="PROSITE" id="PS51160"/>
    </source>
</evidence>
<protein>
    <recommendedName>
        <fullName evidence="8">Carbamoyltransferase</fullName>
        <ecNumber evidence="8">6.2.-.-</ecNumber>
    </recommendedName>
</protein>
<evidence type="ECO:0000256" key="3">
    <source>
        <dbReference type="ARBA" id="ARBA00022598"/>
    </source>
</evidence>
<gene>
    <name evidence="12" type="ORF">MHHB_P0668</name>
</gene>
<dbReference type="PROSITE" id="PS00150">
    <property type="entry name" value="ACYLPHOSPHATASE_1"/>
    <property type="match status" value="1"/>
</dbReference>
<dbReference type="RefSeq" id="WP_131007215.1">
    <property type="nucleotide sequence ID" value="NZ_BFAX01000003.1"/>
</dbReference>
<dbReference type="InterPro" id="IPR004421">
    <property type="entry name" value="Carbamoyltransferase_HypF"/>
</dbReference>
<dbReference type="Pfam" id="PF07503">
    <property type="entry name" value="zf-HYPF"/>
    <property type="match status" value="2"/>
</dbReference>
<keyword evidence="5" id="KW-0863">Zinc-finger</keyword>
<evidence type="ECO:0000256" key="5">
    <source>
        <dbReference type="ARBA" id="ARBA00022771"/>
    </source>
</evidence>
<dbReference type="Gene3D" id="3.30.110.120">
    <property type="match status" value="1"/>
</dbReference>
<keyword evidence="13" id="KW-1185">Reference proteome</keyword>
<feature type="active site" evidence="9">
    <location>
        <position position="36"/>
    </location>
</feature>
<comment type="catalytic activity">
    <reaction evidence="9">
        <text>an acyl phosphate + H2O = a carboxylate + phosphate + H(+)</text>
        <dbReference type="Rhea" id="RHEA:14965"/>
        <dbReference type="ChEBI" id="CHEBI:15377"/>
        <dbReference type="ChEBI" id="CHEBI:15378"/>
        <dbReference type="ChEBI" id="CHEBI:29067"/>
        <dbReference type="ChEBI" id="CHEBI:43474"/>
        <dbReference type="ChEBI" id="CHEBI:59918"/>
        <dbReference type="EC" id="3.6.1.7"/>
    </reaction>
</comment>
<evidence type="ECO:0000256" key="1">
    <source>
        <dbReference type="ARBA" id="ARBA00004711"/>
    </source>
</evidence>
<evidence type="ECO:0000313" key="12">
    <source>
        <dbReference type="EMBL" id="GBF36438.1"/>
    </source>
</evidence>